<dbReference type="InterPro" id="IPR015877">
    <property type="entry name" value="MAT1_centre"/>
</dbReference>
<dbReference type="Gene3D" id="3.30.40.10">
    <property type="entry name" value="Zinc/RING finger domain, C3HC4 (zinc finger)"/>
    <property type="match status" value="1"/>
</dbReference>
<dbReference type="InterPro" id="IPR017907">
    <property type="entry name" value="Znf_RING_CS"/>
</dbReference>
<comment type="subunit">
    <text evidence="10">Associates with CDK7 and cyclin H.</text>
</comment>
<accession>A0A913ZDG5</accession>
<comment type="function">
    <text evidence="10">Stabilizes the cyclin H-CDK7 complex to form a functional CDK-activating kinase (CAK) enzymatic complex.</text>
</comment>
<evidence type="ECO:0000256" key="6">
    <source>
        <dbReference type="ARBA" id="ARBA00074719"/>
    </source>
</evidence>
<keyword evidence="4" id="KW-0862">Zinc</keyword>
<dbReference type="InterPro" id="IPR004575">
    <property type="entry name" value="MAT1/Tfb3"/>
</dbReference>
<protein>
    <recommendedName>
        <fullName evidence="6 10">CDK-activating kinase assembly factor MAT1</fullName>
    </recommendedName>
    <alternativeName>
        <fullName evidence="9 10">CDK7/cyclin-H assembly factor</fullName>
    </alternativeName>
    <alternativeName>
        <fullName evidence="7 10">Menage a trois</fullName>
    </alternativeName>
    <alternativeName>
        <fullName evidence="8 10">RING finger protein MAT1</fullName>
    </alternativeName>
</protein>
<name>A0A913ZDG5_PATMI</name>
<evidence type="ECO:0000256" key="4">
    <source>
        <dbReference type="ARBA" id="ARBA00022833"/>
    </source>
</evidence>
<evidence type="ECO:0000313" key="14">
    <source>
        <dbReference type="EnsemblMetazoa" id="XP_038049812.1"/>
    </source>
</evidence>
<dbReference type="GO" id="GO:0005675">
    <property type="term" value="C:transcription factor TFIIH holo complex"/>
    <property type="evidence" value="ECO:0007669"/>
    <property type="project" value="UniProtKB-UniRule"/>
</dbReference>
<keyword evidence="3 11" id="KW-0863">Zinc-finger</keyword>
<dbReference type="OrthoDB" id="5963at2759"/>
<dbReference type="Pfam" id="PF25811">
    <property type="entry name" value="CAK-anch_MAT1"/>
    <property type="match status" value="1"/>
</dbReference>
<dbReference type="PIRSF" id="PIRSF003338">
    <property type="entry name" value="MAT1_metazoa"/>
    <property type="match status" value="1"/>
</dbReference>
<dbReference type="GO" id="GO:0061575">
    <property type="term" value="F:cyclin-dependent protein serine/threonine kinase activator activity"/>
    <property type="evidence" value="ECO:0007669"/>
    <property type="project" value="UniProtKB-UniRule"/>
</dbReference>
<dbReference type="RefSeq" id="XP_038049812.1">
    <property type="nucleotide sequence ID" value="XM_038193884.1"/>
</dbReference>
<keyword evidence="10" id="KW-0131">Cell cycle</keyword>
<dbReference type="SMART" id="SM00184">
    <property type="entry name" value="RING"/>
    <property type="match status" value="1"/>
</dbReference>
<dbReference type="SUPFAM" id="SSF57850">
    <property type="entry name" value="RING/U-box"/>
    <property type="match status" value="1"/>
</dbReference>
<dbReference type="EnsemblMetazoa" id="XM_038193884.1">
    <property type="protein sequence ID" value="XP_038049812.1"/>
    <property type="gene ID" value="LOC119723322"/>
</dbReference>
<evidence type="ECO:0000256" key="10">
    <source>
        <dbReference type="PIRNR" id="PIRNR003338"/>
    </source>
</evidence>
<evidence type="ECO:0000256" key="2">
    <source>
        <dbReference type="ARBA" id="ARBA00022723"/>
    </source>
</evidence>
<feature type="coiled-coil region" evidence="12">
    <location>
        <begin position="154"/>
        <end position="181"/>
    </location>
</feature>
<proteinExistence type="predicted"/>
<evidence type="ECO:0000256" key="9">
    <source>
        <dbReference type="ARBA" id="ARBA00083888"/>
    </source>
</evidence>
<dbReference type="PANTHER" id="PTHR12683">
    <property type="entry name" value="CDK-ACTIVATING KINASE ASSEMBLY FACTOR MAT1"/>
    <property type="match status" value="1"/>
</dbReference>
<keyword evidence="2" id="KW-0479">Metal-binding</keyword>
<evidence type="ECO:0000256" key="7">
    <source>
        <dbReference type="ARBA" id="ARBA00077380"/>
    </source>
</evidence>
<dbReference type="InterPro" id="IPR013083">
    <property type="entry name" value="Znf_RING/FYVE/PHD"/>
</dbReference>
<comment type="subcellular location">
    <subcellularLocation>
        <location evidence="1 10">Nucleus</location>
    </subcellularLocation>
</comment>
<keyword evidence="10" id="KW-0804">Transcription</keyword>
<dbReference type="Pfam" id="PF17121">
    <property type="entry name" value="zf-C3HC4_5"/>
    <property type="match status" value="1"/>
</dbReference>
<dbReference type="CDD" id="cd16517">
    <property type="entry name" value="RING-HC_MAT1"/>
    <property type="match status" value="1"/>
</dbReference>
<evidence type="ECO:0000259" key="13">
    <source>
        <dbReference type="PROSITE" id="PS50089"/>
    </source>
</evidence>
<reference evidence="14" key="1">
    <citation type="submission" date="2022-11" db="UniProtKB">
        <authorList>
            <consortium name="EnsemblMetazoa"/>
        </authorList>
    </citation>
    <scope>IDENTIFICATION</scope>
</reference>
<organism evidence="14 15">
    <name type="scientific">Patiria miniata</name>
    <name type="common">Bat star</name>
    <name type="synonym">Asterina miniata</name>
    <dbReference type="NCBI Taxonomy" id="46514"/>
    <lineage>
        <taxon>Eukaryota</taxon>
        <taxon>Metazoa</taxon>
        <taxon>Echinodermata</taxon>
        <taxon>Eleutherozoa</taxon>
        <taxon>Asterozoa</taxon>
        <taxon>Asteroidea</taxon>
        <taxon>Valvatacea</taxon>
        <taxon>Valvatida</taxon>
        <taxon>Asterinidae</taxon>
        <taxon>Patiria</taxon>
    </lineage>
</organism>
<evidence type="ECO:0000313" key="15">
    <source>
        <dbReference type="Proteomes" id="UP000887568"/>
    </source>
</evidence>
<evidence type="ECO:0000256" key="5">
    <source>
        <dbReference type="ARBA" id="ARBA00023242"/>
    </source>
</evidence>
<dbReference type="OMA" id="QGLYYTA"/>
<dbReference type="AlphaFoldDB" id="A0A913ZDG5"/>
<dbReference type="NCBIfam" id="TIGR00570">
    <property type="entry name" value="cdk7"/>
    <property type="match status" value="1"/>
</dbReference>
<dbReference type="InterPro" id="IPR057657">
    <property type="entry name" value="MAT1_CAK-anch"/>
</dbReference>
<dbReference type="Pfam" id="PF06391">
    <property type="entry name" value="MAT1"/>
    <property type="match status" value="1"/>
</dbReference>
<keyword evidence="12" id="KW-0175">Coiled coil</keyword>
<dbReference type="FunFam" id="3.30.40.10:FF:000037">
    <property type="entry name" value="Cdk-activating kinase assembly factor MAT1, centre"/>
    <property type="match status" value="1"/>
</dbReference>
<dbReference type="InterPro" id="IPR001841">
    <property type="entry name" value="Znf_RING"/>
</dbReference>
<evidence type="ECO:0000256" key="11">
    <source>
        <dbReference type="PROSITE-ProRule" id="PRU00175"/>
    </source>
</evidence>
<keyword evidence="10" id="KW-0805">Transcription regulation</keyword>
<dbReference type="PROSITE" id="PS00518">
    <property type="entry name" value="ZF_RING_1"/>
    <property type="match status" value="1"/>
</dbReference>
<dbReference type="PANTHER" id="PTHR12683:SF13">
    <property type="entry name" value="CDK-ACTIVATING KINASE ASSEMBLY FACTOR MAT1"/>
    <property type="match status" value="1"/>
</dbReference>
<dbReference type="GeneID" id="119723322"/>
<dbReference type="GO" id="GO:0008270">
    <property type="term" value="F:zinc ion binding"/>
    <property type="evidence" value="ECO:0007669"/>
    <property type="project" value="UniProtKB-KW"/>
</dbReference>
<sequence>MEMLDDQACPRCKSTKFRNPALKLLVNVCGHTLCENCVEVLFVRGSGACPSCNTPLRRNQFRVQEFEDAYVEKEVDIRKRILKEFNRQEDEFTSLQEYNDYLEEVETIIFNLTNEIDMEATKKKVELYRKKNKESIMKNRSKQSSDQAYLEALIQEEKEKEEEKRQQLQFLERQTKSQKKRDKEALIDELIYSDMPAARVIASHTANVETQEAPVFKLPKKMTLATGIKVGLGYQDTFLPVPKQEVVVYQYEEEHYETYGPTAPTTEEIDTQRYNRHVRPASPQGEAGGYGHNLACLRALQEAFSGLLFFPLIHGKKEEASVMETS</sequence>
<keyword evidence="15" id="KW-1185">Reference proteome</keyword>
<dbReference type="CTD" id="4331"/>
<dbReference type="Proteomes" id="UP000887568">
    <property type="component" value="Unplaced"/>
</dbReference>
<dbReference type="PROSITE" id="PS50089">
    <property type="entry name" value="ZF_RING_2"/>
    <property type="match status" value="1"/>
</dbReference>
<dbReference type="GO" id="GO:0006289">
    <property type="term" value="P:nucleotide-excision repair"/>
    <property type="evidence" value="ECO:0007669"/>
    <property type="project" value="InterPro"/>
</dbReference>
<evidence type="ECO:0000256" key="3">
    <source>
        <dbReference type="ARBA" id="ARBA00022771"/>
    </source>
</evidence>
<feature type="domain" description="RING-type" evidence="13">
    <location>
        <begin position="9"/>
        <end position="53"/>
    </location>
</feature>
<evidence type="ECO:0000256" key="8">
    <source>
        <dbReference type="ARBA" id="ARBA00077720"/>
    </source>
</evidence>
<keyword evidence="5 10" id="KW-0539">Nucleus</keyword>
<evidence type="ECO:0000256" key="1">
    <source>
        <dbReference type="ARBA" id="ARBA00004123"/>
    </source>
</evidence>
<evidence type="ECO:0000256" key="12">
    <source>
        <dbReference type="SAM" id="Coils"/>
    </source>
</evidence>
<dbReference type="GO" id="GO:0006357">
    <property type="term" value="P:regulation of transcription by RNA polymerase II"/>
    <property type="evidence" value="ECO:0007669"/>
    <property type="project" value="TreeGrafter"/>
</dbReference>